<evidence type="ECO:0000313" key="3">
    <source>
        <dbReference type="Proteomes" id="UP001333818"/>
    </source>
</evidence>
<sequence length="85" mass="9522">MYNPSLREEPRNKPASVVTSKQQASILNWLESTGRLIAREAVPSVYGDDTEELNELMLGDDASYLDDEEDDDDDDDVVSDDDDIV</sequence>
<feature type="region of interest" description="Disordered" evidence="1">
    <location>
        <begin position="63"/>
        <end position="85"/>
    </location>
</feature>
<reference evidence="2" key="1">
    <citation type="submission" date="2024-01" db="EMBL/GenBank/DDBJ databases">
        <title>Bank of Algae and Cyanobacteria of the Azores (BACA) strain genomes.</title>
        <authorList>
            <person name="Luz R."/>
            <person name="Cordeiro R."/>
            <person name="Fonseca A."/>
            <person name="Goncalves V."/>
        </authorList>
    </citation>
    <scope>NUCLEOTIDE SEQUENCE</scope>
    <source>
        <strain evidence="2">BACA0141</strain>
    </source>
</reference>
<proteinExistence type="predicted"/>
<evidence type="ECO:0000313" key="2">
    <source>
        <dbReference type="EMBL" id="MEE3718299.1"/>
    </source>
</evidence>
<name>A0AAW9PT26_9CYAN</name>
<dbReference type="Pfam" id="PF11332">
    <property type="entry name" value="DUF3134"/>
    <property type="match status" value="1"/>
</dbReference>
<dbReference type="Proteomes" id="UP001333818">
    <property type="component" value="Unassembled WGS sequence"/>
</dbReference>
<evidence type="ECO:0000256" key="1">
    <source>
        <dbReference type="SAM" id="MobiDB-lite"/>
    </source>
</evidence>
<feature type="region of interest" description="Disordered" evidence="1">
    <location>
        <begin position="1"/>
        <end position="20"/>
    </location>
</feature>
<organism evidence="2 3">
    <name type="scientific">Tumidithrix elongata BACA0141</name>
    <dbReference type="NCBI Taxonomy" id="2716417"/>
    <lineage>
        <taxon>Bacteria</taxon>
        <taxon>Bacillati</taxon>
        <taxon>Cyanobacteriota</taxon>
        <taxon>Cyanophyceae</taxon>
        <taxon>Pseudanabaenales</taxon>
        <taxon>Pseudanabaenaceae</taxon>
        <taxon>Tumidithrix</taxon>
        <taxon>Tumidithrix elongata</taxon>
    </lineage>
</organism>
<comment type="caution">
    <text evidence="2">The sequence shown here is derived from an EMBL/GenBank/DDBJ whole genome shotgun (WGS) entry which is preliminary data.</text>
</comment>
<dbReference type="RefSeq" id="WP_330484732.1">
    <property type="nucleotide sequence ID" value="NZ_JAZBJZ010000071.1"/>
</dbReference>
<dbReference type="EMBL" id="JAZBJZ010000071">
    <property type="protein sequence ID" value="MEE3718299.1"/>
    <property type="molecule type" value="Genomic_DNA"/>
</dbReference>
<accession>A0AAW9PT26</accession>
<feature type="compositionally biased region" description="Basic and acidic residues" evidence="1">
    <location>
        <begin position="1"/>
        <end position="12"/>
    </location>
</feature>
<dbReference type="InterPro" id="IPR021481">
    <property type="entry name" value="DUF3134"/>
</dbReference>
<keyword evidence="3" id="KW-1185">Reference proteome</keyword>
<gene>
    <name evidence="2" type="ORF">V2H45_16285</name>
</gene>
<dbReference type="AlphaFoldDB" id="A0AAW9PT26"/>
<protein>
    <submittedName>
        <fullName evidence="2">DUF3134 domain-containing protein</fullName>
    </submittedName>
</protein>